<evidence type="ECO:0000256" key="7">
    <source>
        <dbReference type="ARBA" id="ARBA00023002"/>
    </source>
</evidence>
<evidence type="ECO:0000256" key="8">
    <source>
        <dbReference type="ARBA" id="ARBA00023140"/>
    </source>
</evidence>
<dbReference type="Gene3D" id="3.30.70.2740">
    <property type="match status" value="1"/>
</dbReference>
<dbReference type="InterPro" id="IPR036318">
    <property type="entry name" value="FAD-bd_PCMH-like_sf"/>
</dbReference>
<evidence type="ECO:0000256" key="6">
    <source>
        <dbReference type="ARBA" id="ARBA00022827"/>
    </source>
</evidence>
<dbReference type="Proteomes" id="UP000078542">
    <property type="component" value="Unassembled WGS sequence"/>
</dbReference>
<name>A0A195CZR8_9HYME</name>
<dbReference type="GO" id="GO:0005739">
    <property type="term" value="C:mitochondrion"/>
    <property type="evidence" value="ECO:0007669"/>
    <property type="project" value="TreeGrafter"/>
</dbReference>
<dbReference type="EC" id="1.1.99.39" evidence="9"/>
<accession>A0A195CZR8</accession>
<gene>
    <name evidence="14" type="ORF">ALC62_02916</name>
</gene>
<dbReference type="STRING" id="456900.A0A195CZR8"/>
<dbReference type="FunFam" id="1.10.45.10:FF:000001">
    <property type="entry name" value="D-lactate dehydrogenase mitochondrial"/>
    <property type="match status" value="1"/>
</dbReference>
<evidence type="ECO:0000256" key="1">
    <source>
        <dbReference type="ARBA" id="ARBA00001974"/>
    </source>
</evidence>
<reference evidence="14 15" key="1">
    <citation type="submission" date="2016-03" db="EMBL/GenBank/DDBJ databases">
        <title>Cyphomyrmex costatus WGS genome.</title>
        <authorList>
            <person name="Nygaard S."/>
            <person name="Hu H."/>
            <person name="Boomsma J."/>
            <person name="Zhang G."/>
        </authorList>
    </citation>
    <scope>NUCLEOTIDE SEQUENCE [LARGE SCALE GENOMIC DNA]</scope>
    <source>
        <strain evidence="14">MS0001</strain>
        <tissue evidence="14">Whole body</tissue>
    </source>
</reference>
<dbReference type="EMBL" id="KQ977041">
    <property type="protein sequence ID" value="KYN06155.1"/>
    <property type="molecule type" value="Genomic_DNA"/>
</dbReference>
<evidence type="ECO:0000256" key="12">
    <source>
        <dbReference type="ARBA" id="ARBA00049267"/>
    </source>
</evidence>
<evidence type="ECO:0000259" key="13">
    <source>
        <dbReference type="PROSITE" id="PS51387"/>
    </source>
</evidence>
<organism evidence="14 15">
    <name type="scientific">Cyphomyrmex costatus</name>
    <dbReference type="NCBI Taxonomy" id="456900"/>
    <lineage>
        <taxon>Eukaryota</taxon>
        <taxon>Metazoa</taxon>
        <taxon>Ecdysozoa</taxon>
        <taxon>Arthropoda</taxon>
        <taxon>Hexapoda</taxon>
        <taxon>Insecta</taxon>
        <taxon>Pterygota</taxon>
        <taxon>Neoptera</taxon>
        <taxon>Endopterygota</taxon>
        <taxon>Hymenoptera</taxon>
        <taxon>Apocrita</taxon>
        <taxon>Aculeata</taxon>
        <taxon>Formicoidea</taxon>
        <taxon>Formicidae</taxon>
        <taxon>Myrmicinae</taxon>
        <taxon>Cyphomyrmex</taxon>
    </lineage>
</organism>
<comment type="subcellular location">
    <subcellularLocation>
        <location evidence="2">Peroxisome</location>
    </subcellularLocation>
</comment>
<dbReference type="InterPro" id="IPR051264">
    <property type="entry name" value="FAD-oxidored/transferase_4"/>
</dbReference>
<evidence type="ECO:0000256" key="4">
    <source>
        <dbReference type="ARBA" id="ARBA00011738"/>
    </source>
</evidence>
<dbReference type="PROSITE" id="PS51387">
    <property type="entry name" value="FAD_PCMH"/>
    <property type="match status" value="1"/>
</dbReference>
<dbReference type="FunFam" id="3.30.465.10:FF:000001">
    <property type="entry name" value="D-2-hydroxyglutarate dehydrogenase, mitochondrial"/>
    <property type="match status" value="1"/>
</dbReference>
<dbReference type="InterPro" id="IPR016166">
    <property type="entry name" value="FAD-bd_PCMH"/>
</dbReference>
<evidence type="ECO:0000256" key="3">
    <source>
        <dbReference type="ARBA" id="ARBA00008000"/>
    </source>
</evidence>
<keyword evidence="15" id="KW-1185">Reference proteome</keyword>
<evidence type="ECO:0000256" key="10">
    <source>
        <dbReference type="ARBA" id="ARBA00039639"/>
    </source>
</evidence>
<evidence type="ECO:0000256" key="11">
    <source>
        <dbReference type="ARBA" id="ARBA00045410"/>
    </source>
</evidence>
<dbReference type="Gene3D" id="3.30.43.10">
    <property type="entry name" value="Uridine Diphospho-n-acetylenolpyruvylglucosamine Reductase, domain 2"/>
    <property type="match status" value="1"/>
</dbReference>
<proteinExistence type="inferred from homology"/>
<dbReference type="GO" id="GO:0071949">
    <property type="term" value="F:FAD binding"/>
    <property type="evidence" value="ECO:0007669"/>
    <property type="project" value="InterPro"/>
</dbReference>
<dbReference type="FunFam" id="3.30.70.2740:FF:000002">
    <property type="entry name" value="D-2-hydroxyglutarate dehydrogenase mitochondrial"/>
    <property type="match status" value="1"/>
</dbReference>
<evidence type="ECO:0000256" key="2">
    <source>
        <dbReference type="ARBA" id="ARBA00004275"/>
    </source>
</evidence>
<dbReference type="Gene3D" id="1.10.45.10">
    <property type="entry name" value="Vanillyl-alcohol Oxidase, Chain A, domain 4"/>
    <property type="match status" value="1"/>
</dbReference>
<keyword evidence="6" id="KW-0274">FAD</keyword>
<comment type="catalytic activity">
    <reaction evidence="12">
        <text>(R)-malate + A = oxaloacetate + AH2</text>
        <dbReference type="Rhea" id="RHEA:67460"/>
        <dbReference type="ChEBI" id="CHEBI:13193"/>
        <dbReference type="ChEBI" id="CHEBI:15588"/>
        <dbReference type="ChEBI" id="CHEBI:16452"/>
        <dbReference type="ChEBI" id="CHEBI:17499"/>
    </reaction>
    <physiologicalReaction direction="left-to-right" evidence="12">
        <dbReference type="Rhea" id="RHEA:67461"/>
    </physiologicalReaction>
</comment>
<dbReference type="InterPro" id="IPR006094">
    <property type="entry name" value="Oxid_FAD_bind_N"/>
</dbReference>
<comment type="similarity">
    <text evidence="3">Belongs to the FAD-binding oxidoreductase/transferase type 4 family.</text>
</comment>
<dbReference type="Gene3D" id="3.30.465.10">
    <property type="match status" value="1"/>
</dbReference>
<keyword evidence="8" id="KW-0576">Peroxisome</keyword>
<evidence type="ECO:0000313" key="15">
    <source>
        <dbReference type="Proteomes" id="UP000078542"/>
    </source>
</evidence>
<dbReference type="InterPro" id="IPR004113">
    <property type="entry name" value="FAD-bd_oxidored_4_C"/>
</dbReference>
<dbReference type="Pfam" id="PF01565">
    <property type="entry name" value="FAD_binding_4"/>
    <property type="match status" value="1"/>
</dbReference>
<dbReference type="GO" id="GO:0051990">
    <property type="term" value="F:(R)-2-hydroxyglutarate dehydrogenase activity"/>
    <property type="evidence" value="ECO:0007669"/>
    <property type="project" value="UniProtKB-EC"/>
</dbReference>
<comment type="subunit">
    <text evidence="4">Homodimer.</text>
</comment>
<dbReference type="SUPFAM" id="SSF55103">
    <property type="entry name" value="FAD-linked oxidases, C-terminal domain"/>
    <property type="match status" value="1"/>
</dbReference>
<sequence>MRCALMGILLQYKKATVKCSWKIAGCYYSTGALKPELTSIRYKTQRGPYATITDADIRFFDSLLGSSRVITDPYECETYNIDFAKTVRGASQLVLKPTSTKEVSAILKYCNEQQLAVCPQSGNTGLVGGSNPVFDEIVISMKLMNKILDTNKLAGILTCEAGCVLQDLDDHLSKVNLMMPLDLGAKGSCLIGGCVSTNAGGLRLLRYGNLHGNVLGVEAVKANGDIINALNVLKKNNTGYHLKHMFIGSEGTLGIVTKVAIQCPPLPKAINIAFLGLANFDKVLKTYYLAKRHLGEILSSCEMMDRLSIDVSINNLGLKNPLTSRKDGHEFYMIVETAGSHVKINFQTIWALRERISEGVLRDGYVFKYDISLPLSSFYEVVEVLRKQIRDPRIVRISGYGHLGDGNIHVQVSIPEYYEDVAAQLEPFIFEYVSKCNGSISAEHGIGFKKPKYLHLSRSSSEIRMMYDLKKMMDPNGILNPYKVLKPIVEKS</sequence>
<comment type="cofactor">
    <cofactor evidence="1">
        <name>FAD</name>
        <dbReference type="ChEBI" id="CHEBI:57692"/>
    </cofactor>
</comment>
<protein>
    <recommendedName>
        <fullName evidence="10">D-2-hydroxyglutarate dehydrogenase, mitochondrial</fullName>
        <ecNumber evidence="9">1.1.99.39</ecNumber>
    </recommendedName>
</protein>
<comment type="function">
    <text evidence="11">Catalyzes the oxidation of D-2-hydroxyglutarate (D-2-HG) to alpha-ketoglutarate. Also catalyzes the oxidation of other D-2-hydroxyacids, such as D-malate (D-MAL) and D-lactate (D-LAC). Exhibits high activities towards D-2-HG and D-MAL but a very weak activity towards D-LAC.</text>
</comment>
<keyword evidence="7" id="KW-0560">Oxidoreductase</keyword>
<dbReference type="AlphaFoldDB" id="A0A195CZR8"/>
<evidence type="ECO:0000256" key="9">
    <source>
        <dbReference type="ARBA" id="ARBA00039003"/>
    </source>
</evidence>
<dbReference type="GO" id="GO:0005777">
    <property type="term" value="C:peroxisome"/>
    <property type="evidence" value="ECO:0007669"/>
    <property type="project" value="UniProtKB-SubCell"/>
</dbReference>
<dbReference type="FunFam" id="3.30.43.10:FF:000011">
    <property type="entry name" value="D-lactate dehydrogenase (Cytochrome)"/>
    <property type="match status" value="1"/>
</dbReference>
<dbReference type="InterPro" id="IPR016164">
    <property type="entry name" value="FAD-linked_Oxase-like_C"/>
</dbReference>
<feature type="domain" description="FAD-binding PCMH-type" evidence="13">
    <location>
        <begin position="87"/>
        <end position="266"/>
    </location>
</feature>
<dbReference type="Gene3D" id="3.30.70.2190">
    <property type="match status" value="1"/>
</dbReference>
<dbReference type="Pfam" id="PF02913">
    <property type="entry name" value="FAD-oxidase_C"/>
    <property type="match status" value="2"/>
</dbReference>
<dbReference type="InterPro" id="IPR016167">
    <property type="entry name" value="FAD-bd_PCMH_sub1"/>
</dbReference>
<keyword evidence="5" id="KW-0285">Flavoprotein</keyword>
<dbReference type="PANTHER" id="PTHR43716:SF1">
    <property type="entry name" value="D-2-HYDROXYGLUTARATE DEHYDROGENASE, MITOCHONDRIAL"/>
    <property type="match status" value="1"/>
</dbReference>
<evidence type="ECO:0000313" key="14">
    <source>
        <dbReference type="EMBL" id="KYN06155.1"/>
    </source>
</evidence>
<dbReference type="SUPFAM" id="SSF56176">
    <property type="entry name" value="FAD-binding/transporter-associated domain-like"/>
    <property type="match status" value="1"/>
</dbReference>
<dbReference type="InterPro" id="IPR016169">
    <property type="entry name" value="FAD-bd_PCMH_sub2"/>
</dbReference>
<dbReference type="PANTHER" id="PTHR43716">
    <property type="entry name" value="D-2-HYDROXYGLUTARATE DEHYDROGENASE, MITOCHONDRIAL"/>
    <property type="match status" value="1"/>
</dbReference>
<dbReference type="InterPro" id="IPR016171">
    <property type="entry name" value="Vanillyl_alc_oxidase_C-sub2"/>
</dbReference>
<evidence type="ECO:0000256" key="5">
    <source>
        <dbReference type="ARBA" id="ARBA00022630"/>
    </source>
</evidence>